<protein>
    <submittedName>
        <fullName evidence="1">Uncharacterized protein</fullName>
    </submittedName>
</protein>
<evidence type="ECO:0000313" key="2">
    <source>
        <dbReference type="Proteomes" id="UP001500191"/>
    </source>
</evidence>
<dbReference type="EMBL" id="BAAADB010000003">
    <property type="protein sequence ID" value="GAA0499530.1"/>
    <property type="molecule type" value="Genomic_DNA"/>
</dbReference>
<comment type="caution">
    <text evidence="1">The sequence shown here is derived from an EMBL/GenBank/DDBJ whole genome shotgun (WGS) entry which is preliminary data.</text>
</comment>
<proteinExistence type="predicted"/>
<name>A0ABP3LF42_9DEIO</name>
<keyword evidence="2" id="KW-1185">Reference proteome</keyword>
<accession>A0ABP3LF42</accession>
<organism evidence="1 2">
    <name type="scientific">Deinococcus depolymerans</name>
    <dbReference type="NCBI Taxonomy" id="392408"/>
    <lineage>
        <taxon>Bacteria</taxon>
        <taxon>Thermotogati</taxon>
        <taxon>Deinococcota</taxon>
        <taxon>Deinococci</taxon>
        <taxon>Deinococcales</taxon>
        <taxon>Deinococcaceae</taxon>
        <taxon>Deinococcus</taxon>
    </lineage>
</organism>
<sequence>MPESSDPEALRPFTLYHRAVRDVRGDSLLSLNVLRELHPDVYAREAAKYVGREALMQERVERLACLWNDVLFFSPVHPGPLLDAVRAGGREVPPVRFWTLSAADLDPARACVHLPRPWPGGVKPDHDPADERPLDARTLRAVSEPPAGTLARLHALPVGAPLILWMDVPHVLYRGSVPLGALGELRA</sequence>
<evidence type="ECO:0000313" key="1">
    <source>
        <dbReference type="EMBL" id="GAA0499530.1"/>
    </source>
</evidence>
<dbReference type="Proteomes" id="UP001500191">
    <property type="component" value="Unassembled WGS sequence"/>
</dbReference>
<dbReference type="RefSeq" id="WP_343755368.1">
    <property type="nucleotide sequence ID" value="NZ_BAAADB010000003.1"/>
</dbReference>
<gene>
    <name evidence="1" type="ORF">GCM10008937_03470</name>
</gene>
<reference evidence="2" key="1">
    <citation type="journal article" date="2019" name="Int. J. Syst. Evol. Microbiol.">
        <title>The Global Catalogue of Microorganisms (GCM) 10K type strain sequencing project: providing services to taxonomists for standard genome sequencing and annotation.</title>
        <authorList>
            <consortium name="The Broad Institute Genomics Platform"/>
            <consortium name="The Broad Institute Genome Sequencing Center for Infectious Disease"/>
            <person name="Wu L."/>
            <person name="Ma J."/>
        </authorList>
    </citation>
    <scope>NUCLEOTIDE SEQUENCE [LARGE SCALE GENOMIC DNA]</scope>
    <source>
        <strain evidence="2">JCM 14368</strain>
    </source>
</reference>